<dbReference type="InterPro" id="IPR031314">
    <property type="entry name" value="DNK_dom"/>
</dbReference>
<sequence length="226" mass="25590">MTGSPLNGSPKPLLAQARHIVVEGPIGAGKTTLARRLAAHLQARPLIEDPDANPFLGRFYQDRHRYALPTQLHFLLKRHEQLAALQEHLLPAEATPVVCDFLAEKDALFARLNLDDDELALYQRIRQQAPLPELAPDLVIFLQAAPENLIARVRRRASANERTVDDTYLVRLADAYSHFAYHYDACPVMIVNSDNLNFADRDDDFHLLLERLATQRSHREFFNLGG</sequence>
<dbReference type="CDD" id="cd01673">
    <property type="entry name" value="dNK"/>
    <property type="match status" value="1"/>
</dbReference>
<dbReference type="SUPFAM" id="SSF52540">
    <property type="entry name" value="P-loop containing nucleoside triphosphate hydrolases"/>
    <property type="match status" value="1"/>
</dbReference>
<feature type="binding site" evidence="2">
    <location>
        <begin position="24"/>
        <end position="32"/>
    </location>
    <ligand>
        <name>ATP</name>
        <dbReference type="ChEBI" id="CHEBI:30616"/>
    </ligand>
</feature>
<dbReference type="InterPro" id="IPR002624">
    <property type="entry name" value="DCK/DGK"/>
</dbReference>
<evidence type="ECO:0000259" key="3">
    <source>
        <dbReference type="Pfam" id="PF01712"/>
    </source>
</evidence>
<feature type="domain" description="Deoxynucleoside kinase" evidence="3">
    <location>
        <begin position="20"/>
        <end position="210"/>
    </location>
</feature>
<dbReference type="InterPro" id="IPR050566">
    <property type="entry name" value="Deoxyribonucleoside_kinase"/>
</dbReference>
<organism evidence="4 5">
    <name type="scientific">Oryzomicrobium terrae</name>
    <dbReference type="NCBI Taxonomy" id="1735038"/>
    <lineage>
        <taxon>Bacteria</taxon>
        <taxon>Pseudomonadati</taxon>
        <taxon>Pseudomonadota</taxon>
        <taxon>Betaproteobacteria</taxon>
        <taxon>Rhodocyclales</taxon>
        <taxon>Rhodocyclaceae</taxon>
        <taxon>Oryzomicrobium</taxon>
    </lineage>
</organism>
<dbReference type="Proteomes" id="UP000323671">
    <property type="component" value="Chromosome"/>
</dbReference>
<proteinExistence type="predicted"/>
<keyword evidence="5" id="KW-1185">Reference proteome</keyword>
<keyword evidence="4" id="KW-0418">Kinase</keyword>
<dbReference type="PIRSF" id="PIRSF000705">
    <property type="entry name" value="DNK"/>
    <property type="match status" value="1"/>
</dbReference>
<feature type="active site" description="Proton acceptor" evidence="1">
    <location>
        <position position="100"/>
    </location>
</feature>
<dbReference type="KEGG" id="otr:OTERR_23740"/>
<name>A0A5C1EAB9_9RHOO</name>
<dbReference type="GO" id="GO:0005524">
    <property type="term" value="F:ATP binding"/>
    <property type="evidence" value="ECO:0007669"/>
    <property type="project" value="UniProtKB-KW"/>
</dbReference>
<feature type="binding site" evidence="2">
    <location>
        <begin position="196"/>
        <end position="198"/>
    </location>
    <ligand>
        <name>ATP</name>
        <dbReference type="ChEBI" id="CHEBI:30616"/>
    </ligand>
</feature>
<reference evidence="4 5" key="1">
    <citation type="submission" date="2017-07" db="EMBL/GenBank/DDBJ databases">
        <title>Complete genome sequence of Oryzomicrobium terrae TPP412.</title>
        <authorList>
            <person name="Chiu L.-W."/>
            <person name="Lo K.-J."/>
            <person name="Tsai Y.-M."/>
            <person name="Lin S.-S."/>
            <person name="Kuo C.-H."/>
            <person name="Liu C.-T."/>
        </authorList>
    </citation>
    <scope>NUCLEOTIDE SEQUENCE [LARGE SCALE GENOMIC DNA]</scope>
    <source>
        <strain evidence="4 5">TPP412</strain>
    </source>
</reference>
<dbReference type="InterPro" id="IPR027417">
    <property type="entry name" value="P-loop_NTPase"/>
</dbReference>
<evidence type="ECO:0000256" key="1">
    <source>
        <dbReference type="PIRSR" id="PIRSR000705-1"/>
    </source>
</evidence>
<dbReference type="EMBL" id="CP022579">
    <property type="protein sequence ID" value="QEL65850.1"/>
    <property type="molecule type" value="Genomic_DNA"/>
</dbReference>
<dbReference type="GO" id="GO:0019136">
    <property type="term" value="F:deoxynucleoside kinase activity"/>
    <property type="evidence" value="ECO:0007669"/>
    <property type="project" value="InterPro"/>
</dbReference>
<dbReference type="Pfam" id="PF01712">
    <property type="entry name" value="dNK"/>
    <property type="match status" value="1"/>
</dbReference>
<keyword evidence="2" id="KW-0067">ATP-binding</keyword>
<evidence type="ECO:0000313" key="5">
    <source>
        <dbReference type="Proteomes" id="UP000323671"/>
    </source>
</evidence>
<evidence type="ECO:0000256" key="2">
    <source>
        <dbReference type="PIRSR" id="PIRSR000705-3"/>
    </source>
</evidence>
<dbReference type="PANTHER" id="PTHR10513">
    <property type="entry name" value="DEOXYNUCLEOSIDE KINASE"/>
    <property type="match status" value="1"/>
</dbReference>
<keyword evidence="2" id="KW-0547">Nucleotide-binding</keyword>
<dbReference type="Gene3D" id="3.40.50.300">
    <property type="entry name" value="P-loop containing nucleotide triphosphate hydrolases"/>
    <property type="match status" value="1"/>
</dbReference>
<dbReference type="AlphaFoldDB" id="A0A5C1EAB9"/>
<protein>
    <submittedName>
        <fullName evidence="4">Deoxynucleoside kinase</fullName>
    </submittedName>
</protein>
<dbReference type="PANTHER" id="PTHR10513:SF46">
    <property type="entry name" value="DEOXYGUANOSINE KINASE"/>
    <property type="match status" value="1"/>
</dbReference>
<feature type="binding site" evidence="2">
    <location>
        <begin position="152"/>
        <end position="156"/>
    </location>
    <ligand>
        <name>ATP</name>
        <dbReference type="ChEBI" id="CHEBI:30616"/>
    </ligand>
</feature>
<accession>A0A5C1EAB9</accession>
<keyword evidence="4" id="KW-0808">Transferase</keyword>
<gene>
    <name evidence="4" type="ORF">OTERR_23740</name>
</gene>
<dbReference type="GO" id="GO:0005737">
    <property type="term" value="C:cytoplasm"/>
    <property type="evidence" value="ECO:0007669"/>
    <property type="project" value="TreeGrafter"/>
</dbReference>
<evidence type="ECO:0000313" key="4">
    <source>
        <dbReference type="EMBL" id="QEL65850.1"/>
    </source>
</evidence>